<dbReference type="InterPro" id="IPR000626">
    <property type="entry name" value="Ubiquitin-like_dom"/>
</dbReference>
<evidence type="ECO:0000256" key="2">
    <source>
        <dbReference type="ARBA" id="ARBA00022771"/>
    </source>
</evidence>
<keyword evidence="3" id="KW-0862">Zinc</keyword>
<dbReference type="AlphaFoldDB" id="A0AAF3ESS7"/>
<dbReference type="CDD" id="cd17039">
    <property type="entry name" value="Ubl_ubiquitin_like"/>
    <property type="match status" value="1"/>
</dbReference>
<evidence type="ECO:0000259" key="4">
    <source>
        <dbReference type="PROSITE" id="PS50053"/>
    </source>
</evidence>
<dbReference type="PROSITE" id="PS50053">
    <property type="entry name" value="UBIQUITIN_2"/>
    <property type="match status" value="1"/>
</dbReference>
<dbReference type="PANTHER" id="PTHR10634:SF67">
    <property type="entry name" value="AN1-TYPE ZINC FINGER PROTEIN 3"/>
    <property type="match status" value="1"/>
</dbReference>
<evidence type="ECO:0000256" key="3">
    <source>
        <dbReference type="ARBA" id="ARBA00022833"/>
    </source>
</evidence>
<dbReference type="InterPro" id="IPR000058">
    <property type="entry name" value="Znf_AN1"/>
</dbReference>
<evidence type="ECO:0000256" key="1">
    <source>
        <dbReference type="ARBA" id="ARBA00022723"/>
    </source>
</evidence>
<dbReference type="SUPFAM" id="SSF54236">
    <property type="entry name" value="Ubiquitin-like"/>
    <property type="match status" value="1"/>
</dbReference>
<dbReference type="InterPro" id="IPR029071">
    <property type="entry name" value="Ubiquitin-like_domsf"/>
</dbReference>
<feature type="domain" description="Ubiquitin-like" evidence="4">
    <location>
        <begin position="16"/>
        <end position="84"/>
    </location>
</feature>
<keyword evidence="1" id="KW-0479">Metal-binding</keyword>
<dbReference type="SMART" id="SM00154">
    <property type="entry name" value="ZnF_AN1"/>
    <property type="match status" value="1"/>
</dbReference>
<dbReference type="SUPFAM" id="SSF118310">
    <property type="entry name" value="AN1-like Zinc finger"/>
    <property type="match status" value="1"/>
</dbReference>
<organism evidence="5 6">
    <name type="scientific">Mesorhabditis belari</name>
    <dbReference type="NCBI Taxonomy" id="2138241"/>
    <lineage>
        <taxon>Eukaryota</taxon>
        <taxon>Metazoa</taxon>
        <taxon>Ecdysozoa</taxon>
        <taxon>Nematoda</taxon>
        <taxon>Chromadorea</taxon>
        <taxon>Rhabditida</taxon>
        <taxon>Rhabditina</taxon>
        <taxon>Rhabditomorpha</taxon>
        <taxon>Rhabditoidea</taxon>
        <taxon>Rhabditidae</taxon>
        <taxon>Mesorhabditinae</taxon>
        <taxon>Mesorhabditis</taxon>
    </lineage>
</organism>
<dbReference type="GO" id="GO:0008270">
    <property type="term" value="F:zinc ion binding"/>
    <property type="evidence" value="ECO:0007669"/>
    <property type="project" value="UniProtKB-KW"/>
</dbReference>
<dbReference type="Gene3D" id="3.10.20.90">
    <property type="entry name" value="Phosphatidylinositol 3-kinase Catalytic Subunit, Chain A, domain 1"/>
    <property type="match status" value="1"/>
</dbReference>
<dbReference type="Gene3D" id="4.10.1110.10">
    <property type="entry name" value="AN1-like Zinc finger"/>
    <property type="match status" value="1"/>
</dbReference>
<evidence type="ECO:0000313" key="6">
    <source>
        <dbReference type="WBParaSite" id="MBELARI_LOCUS17094"/>
    </source>
</evidence>
<proteinExistence type="predicted"/>
<accession>A0AAF3ESS7</accession>
<sequence length="198" mass="22491">MDPGGISLPPNGEDSVTITVKSPMGGPDLLFQLWKDAKVAELKTNVSEKIGVITEKFALMHKAIELKEDEWPIAQYGITDEKPITEKELRLYFPCAETEAELEIVRHDLYLAPQNMQQVNEVRAKFDLMARVRCKICSKKLQLREQEQKCACERAFCVKHRQPESHHCPVDFKNQGRVKIHKENPKICGGGAHKGKVE</sequence>
<keyword evidence="5" id="KW-1185">Reference proteome</keyword>
<dbReference type="WBParaSite" id="MBELARI_LOCUS17094">
    <property type="protein sequence ID" value="MBELARI_LOCUS17094"/>
    <property type="gene ID" value="MBELARI_LOCUS17094"/>
</dbReference>
<protein>
    <recommendedName>
        <fullName evidence="4">Ubiquitin-like domain-containing protein</fullName>
    </recommendedName>
</protein>
<dbReference type="InterPro" id="IPR035896">
    <property type="entry name" value="AN1-like_Znf"/>
</dbReference>
<evidence type="ECO:0000313" key="5">
    <source>
        <dbReference type="Proteomes" id="UP000887575"/>
    </source>
</evidence>
<dbReference type="InterPro" id="IPR050652">
    <property type="entry name" value="AN1_A20_ZnFinger"/>
</dbReference>
<dbReference type="Proteomes" id="UP000887575">
    <property type="component" value="Unassembled WGS sequence"/>
</dbReference>
<keyword evidence="2" id="KW-0863">Zinc-finger</keyword>
<name>A0AAF3ESS7_9BILA</name>
<dbReference type="Pfam" id="PF00240">
    <property type="entry name" value="ubiquitin"/>
    <property type="match status" value="1"/>
</dbReference>
<dbReference type="PANTHER" id="PTHR10634">
    <property type="entry name" value="AN1-TYPE ZINC FINGER PROTEIN"/>
    <property type="match status" value="1"/>
</dbReference>
<reference evidence="6" key="1">
    <citation type="submission" date="2024-02" db="UniProtKB">
        <authorList>
            <consortium name="WormBaseParasite"/>
        </authorList>
    </citation>
    <scope>IDENTIFICATION</scope>
</reference>